<name>A0A858U6Q7_9MOLU</name>
<feature type="transmembrane region" description="Helical" evidence="2">
    <location>
        <begin position="6"/>
        <end position="28"/>
    </location>
</feature>
<keyword evidence="1" id="KW-0175">Coiled coil</keyword>
<gene>
    <name evidence="3" type="ORF">HGG64_01990</name>
</gene>
<accession>A0A858U6Q7</accession>
<dbReference type="KEGG" id="mphn:HGG64_01990"/>
<protein>
    <recommendedName>
        <fullName evidence="5">Septation ring formation regulator</fullName>
    </recommendedName>
</protein>
<reference evidence="3 4" key="1">
    <citation type="submission" date="2020-04" db="EMBL/GenBank/DDBJ databases">
        <title>Novel Mycoplasma species detected in Phocoena phocoena (harbor porpoise) from the USA.</title>
        <authorList>
            <person name="Volokhov D.V."/>
        </authorList>
    </citation>
    <scope>NUCLEOTIDE SEQUENCE [LARGE SCALE GENOMIC DNA]</scope>
    <source>
        <strain evidence="3 4">C264-NAS</strain>
    </source>
</reference>
<dbReference type="AlphaFoldDB" id="A0A858U6Q7"/>
<evidence type="ECO:0000256" key="1">
    <source>
        <dbReference type="SAM" id="Coils"/>
    </source>
</evidence>
<evidence type="ECO:0000256" key="2">
    <source>
        <dbReference type="SAM" id="Phobius"/>
    </source>
</evidence>
<keyword evidence="2" id="KW-0472">Membrane</keyword>
<feature type="coiled-coil region" evidence="1">
    <location>
        <begin position="357"/>
        <end position="384"/>
    </location>
</feature>
<evidence type="ECO:0008006" key="5">
    <source>
        <dbReference type="Google" id="ProtNLM"/>
    </source>
</evidence>
<sequence>MGKLTILLSILLIIFLALYTFFIIYYLSRIYPHNLIERFNKYKNNIQEKLSKITKVNHQFYEFYSKNTNLKKLENDISKLISSYEVKAVEVKIMIVNMNNQIIFHLENHKFCELKCLSDFRSKQNEISLLYKQVDDIYQKIEKITSSSSDRIAKFMLFANKCLSSYKEIQSYKERHSKLWIFNEYFASLDNKLTRRIEKLLSWFNKDNFNKKVAYINSKKQEIKLLIDQYFTLITTAFNYIDIIENDINDKIEIAKNTLREHNPNFQEWQIVEFDNYKEQALQIIMTMKNEKVFSWKNVIKPKLLELCKIVNEKYNEVIFEKVASKKLDSIFPEIINFFNITKKQHLAIITRNKIDNMEYLKKMEQVKNKFQKLEQLKDTLYNKEKNLEYQNLLSEIILLLQMQDKIQLLEARKHYKAIEFVKKIKHIFKKINLRIMAAQFKISDDIQNLSSLISKEFEKSKSNDYNYSDVERLRLMIIVFVNNFNSNLEAYITVTKILRKLGEKASTNNEYAALYSDIEKLYNAGDYLKGIDTIRAFIDDQYN</sequence>
<evidence type="ECO:0000313" key="3">
    <source>
        <dbReference type="EMBL" id="QJG66468.1"/>
    </source>
</evidence>
<evidence type="ECO:0000313" key="4">
    <source>
        <dbReference type="Proteomes" id="UP000501728"/>
    </source>
</evidence>
<organism evidence="3 4">
    <name type="scientific">Mycoplasma phocoeninasale</name>
    <dbReference type="NCBI Taxonomy" id="2726117"/>
    <lineage>
        <taxon>Bacteria</taxon>
        <taxon>Bacillati</taxon>
        <taxon>Mycoplasmatota</taxon>
        <taxon>Mollicutes</taxon>
        <taxon>Mycoplasmataceae</taxon>
        <taxon>Mycoplasma</taxon>
    </lineage>
</organism>
<keyword evidence="2" id="KW-1133">Transmembrane helix</keyword>
<dbReference type="EMBL" id="CP051480">
    <property type="protein sequence ID" value="QJG66468.1"/>
    <property type="molecule type" value="Genomic_DNA"/>
</dbReference>
<dbReference type="RefSeq" id="WP_169580291.1">
    <property type="nucleotide sequence ID" value="NZ_CP051480.1"/>
</dbReference>
<proteinExistence type="predicted"/>
<dbReference type="Proteomes" id="UP000501728">
    <property type="component" value="Chromosome"/>
</dbReference>
<keyword evidence="4" id="KW-1185">Reference proteome</keyword>
<keyword evidence="2" id="KW-0812">Transmembrane</keyword>